<proteinExistence type="predicted"/>
<evidence type="ECO:0000313" key="3">
    <source>
        <dbReference type="Proteomes" id="UP000714275"/>
    </source>
</evidence>
<protein>
    <submittedName>
        <fullName evidence="2">Uncharacterized protein</fullName>
    </submittedName>
</protein>
<feature type="region of interest" description="Disordered" evidence="1">
    <location>
        <begin position="1"/>
        <end position="26"/>
    </location>
</feature>
<name>A0A9P6ZMU7_9AGAM</name>
<keyword evidence="3" id="KW-1185">Reference proteome</keyword>
<dbReference type="Proteomes" id="UP000714275">
    <property type="component" value="Unassembled WGS sequence"/>
</dbReference>
<dbReference type="EMBL" id="JABBWD010000057">
    <property type="protein sequence ID" value="KAG1771692.1"/>
    <property type="molecule type" value="Genomic_DNA"/>
</dbReference>
<comment type="caution">
    <text evidence="2">The sequence shown here is derived from an EMBL/GenBank/DDBJ whole genome shotgun (WGS) entry which is preliminary data.</text>
</comment>
<dbReference type="AlphaFoldDB" id="A0A9P6ZMU7"/>
<sequence>MPDPSDGQCVHESDIEGADNTISGSHDGVEYGSIDDVMSIGGDLWIHDQTQIQASGVPRVSRPFSAFGHSLEAEASSLPIINDEPWQPFMCHADFEFAELAHQVALNNDQTNKMLQLIWQFEKHVISIPYKKEELEFDVHTWPLWDWAMDLLQDPSLASHFVWDAQHLYKHDGTDFKQFIHEPWTADHWWRIQSSLLNNGVPFALILYADKTHLTSSGHVKAFLVIANLPVYIRNGDGIGGGHMVGWLPIVPTDLNEDGKLSYQISNMLSGTRLSSSYEEQCVMALVHGLNSKCPCPICLVPSTKLSDLSMTYPTRNVEDAKAFLELYLRDRVAGEAVLKAHGLRPIAVCVLIAFMI</sequence>
<dbReference type="InterPro" id="IPR041078">
    <property type="entry name" value="Plavaka"/>
</dbReference>
<organism evidence="2 3">
    <name type="scientific">Suillus placidus</name>
    <dbReference type="NCBI Taxonomy" id="48579"/>
    <lineage>
        <taxon>Eukaryota</taxon>
        <taxon>Fungi</taxon>
        <taxon>Dikarya</taxon>
        <taxon>Basidiomycota</taxon>
        <taxon>Agaricomycotina</taxon>
        <taxon>Agaricomycetes</taxon>
        <taxon>Agaricomycetidae</taxon>
        <taxon>Boletales</taxon>
        <taxon>Suillineae</taxon>
        <taxon>Suillaceae</taxon>
        <taxon>Suillus</taxon>
    </lineage>
</organism>
<reference evidence="2" key="1">
    <citation type="journal article" date="2020" name="New Phytol.">
        <title>Comparative genomics reveals dynamic genome evolution in host specialist ectomycorrhizal fungi.</title>
        <authorList>
            <person name="Lofgren L.A."/>
            <person name="Nguyen N.H."/>
            <person name="Vilgalys R."/>
            <person name="Ruytinx J."/>
            <person name="Liao H.L."/>
            <person name="Branco S."/>
            <person name="Kuo A."/>
            <person name="LaButti K."/>
            <person name="Lipzen A."/>
            <person name="Andreopoulos W."/>
            <person name="Pangilinan J."/>
            <person name="Riley R."/>
            <person name="Hundley H."/>
            <person name="Na H."/>
            <person name="Barry K."/>
            <person name="Grigoriev I.V."/>
            <person name="Stajich J.E."/>
            <person name="Kennedy P.G."/>
        </authorList>
    </citation>
    <scope>NUCLEOTIDE SEQUENCE</scope>
    <source>
        <strain evidence="2">DOB743</strain>
    </source>
</reference>
<dbReference type="Pfam" id="PF18759">
    <property type="entry name" value="Plavaka"/>
    <property type="match status" value="1"/>
</dbReference>
<gene>
    <name evidence="2" type="ORF">EV702DRAFT_1048909</name>
</gene>
<evidence type="ECO:0000256" key="1">
    <source>
        <dbReference type="SAM" id="MobiDB-lite"/>
    </source>
</evidence>
<accession>A0A9P6ZMU7</accession>
<dbReference type="OrthoDB" id="3239511at2759"/>
<evidence type="ECO:0000313" key="2">
    <source>
        <dbReference type="EMBL" id="KAG1771692.1"/>
    </source>
</evidence>